<evidence type="ECO:0000313" key="3">
    <source>
        <dbReference type="Proteomes" id="UP000253975"/>
    </source>
</evidence>
<evidence type="ECO:0000313" key="2">
    <source>
        <dbReference type="EMBL" id="RDB61156.1"/>
    </source>
</evidence>
<name>A0A369LSC2_9ACTN</name>
<organism evidence="2 3">
    <name type="scientific">Slackia isoflavoniconvertens</name>
    <dbReference type="NCBI Taxonomy" id="572010"/>
    <lineage>
        <taxon>Bacteria</taxon>
        <taxon>Bacillati</taxon>
        <taxon>Actinomycetota</taxon>
        <taxon>Coriobacteriia</taxon>
        <taxon>Eggerthellales</taxon>
        <taxon>Eggerthellaceae</taxon>
        <taxon>Slackia</taxon>
    </lineage>
</organism>
<feature type="domain" description="Cyclodeaminase/cyclohydrolase" evidence="1">
    <location>
        <begin position="4"/>
        <end position="182"/>
    </location>
</feature>
<reference evidence="2 3" key="1">
    <citation type="journal article" date="2018" name="Elife">
        <title>Discovery and characterization of a prevalent human gut bacterial enzyme sufficient for the inactivation of a family of plant toxins.</title>
        <authorList>
            <person name="Koppel N."/>
            <person name="Bisanz J.E."/>
            <person name="Pandelia M.E."/>
            <person name="Turnbaugh P.J."/>
            <person name="Balskus E.P."/>
        </authorList>
    </citation>
    <scope>NUCLEOTIDE SEQUENCE [LARGE SCALE GENOMIC DNA]</scope>
    <source>
        <strain evidence="2 3">OB21 GAM31</strain>
    </source>
</reference>
<dbReference type="AlphaFoldDB" id="A0A369LSC2"/>
<dbReference type="EMBL" id="PPTO01000001">
    <property type="protein sequence ID" value="RDB61156.1"/>
    <property type="molecule type" value="Genomic_DNA"/>
</dbReference>
<dbReference type="SUPFAM" id="SSF101262">
    <property type="entry name" value="Methenyltetrahydrofolate cyclohydrolase-like"/>
    <property type="match status" value="1"/>
</dbReference>
<dbReference type="GO" id="GO:0003824">
    <property type="term" value="F:catalytic activity"/>
    <property type="evidence" value="ECO:0007669"/>
    <property type="project" value="InterPro"/>
</dbReference>
<dbReference type="Pfam" id="PF04961">
    <property type="entry name" value="FTCD_C"/>
    <property type="match status" value="1"/>
</dbReference>
<dbReference type="InterPro" id="IPR007044">
    <property type="entry name" value="Cyclodeamin/CycHdrlase"/>
</dbReference>
<dbReference type="Proteomes" id="UP000253975">
    <property type="component" value="Unassembled WGS sequence"/>
</dbReference>
<dbReference type="RefSeq" id="WP_114614700.1">
    <property type="nucleotide sequence ID" value="NZ_PPTO01000001.1"/>
</dbReference>
<dbReference type="Gene3D" id="1.20.120.680">
    <property type="entry name" value="Formiminotetrahydrofolate cyclodeaminase monomer, up-and-down helical bundle"/>
    <property type="match status" value="1"/>
</dbReference>
<proteinExistence type="predicted"/>
<protein>
    <submittedName>
        <fullName evidence="2">Sugar ABC transporter substrate-binding protein</fullName>
    </submittedName>
</protein>
<comment type="caution">
    <text evidence="2">The sequence shown here is derived from an EMBL/GenBank/DDBJ whole genome shotgun (WGS) entry which is preliminary data.</text>
</comment>
<sequence>MVNTEFVDALASDAAVPGGGGGAAYAGALAAALGAMVGNITAGKPKFADVADDMRASVVELDAARARLLELIDEDAEAFSRLAATWKLSRATGEEKAARHAAEQAALVGACEVPLHIMRVCAAVIESDEFLANNASKLVLSDVGASAILAKGALQAAALNVHINTNLMDDAVQAAAFNEECAQLLTQPCDAAQAIYDKVAAAIK</sequence>
<accession>A0A369LSC2</accession>
<gene>
    <name evidence="2" type="ORF">C1881_01150</name>
</gene>
<dbReference type="InterPro" id="IPR036178">
    <property type="entry name" value="Formintransfe-cycloase-like_sf"/>
</dbReference>
<evidence type="ECO:0000259" key="1">
    <source>
        <dbReference type="Pfam" id="PF04961"/>
    </source>
</evidence>